<keyword evidence="2" id="KW-0808">Transferase</keyword>
<dbReference type="InterPro" id="IPR020841">
    <property type="entry name" value="PKS_Beta-ketoAc_synthase_dom"/>
</dbReference>
<comment type="caution">
    <text evidence="4">The sequence shown here is derived from an EMBL/GenBank/DDBJ whole genome shotgun (WGS) entry which is preliminary data.</text>
</comment>
<proteinExistence type="inferred from homology"/>
<dbReference type="GO" id="GO:0004315">
    <property type="term" value="F:3-oxoacyl-[acyl-carrier-protein] synthase activity"/>
    <property type="evidence" value="ECO:0007669"/>
    <property type="project" value="InterPro"/>
</dbReference>
<comment type="similarity">
    <text evidence="1">Belongs to the thiolase-like superfamily. Beta-ketoacyl-ACP synthases family.</text>
</comment>
<feature type="non-terminal residue" evidence="4">
    <location>
        <position position="1"/>
    </location>
</feature>
<feature type="domain" description="Ketosynthase family 3 (KS3)" evidence="3">
    <location>
        <begin position="1"/>
        <end position="292"/>
    </location>
</feature>
<dbReference type="NCBIfam" id="NF005589">
    <property type="entry name" value="PRK07314.1"/>
    <property type="match status" value="1"/>
</dbReference>
<evidence type="ECO:0000259" key="3">
    <source>
        <dbReference type="PROSITE" id="PS52004"/>
    </source>
</evidence>
<evidence type="ECO:0000256" key="1">
    <source>
        <dbReference type="ARBA" id="ARBA00008467"/>
    </source>
</evidence>
<accession>X1AM50</accession>
<evidence type="ECO:0000256" key="2">
    <source>
        <dbReference type="ARBA" id="ARBA00022679"/>
    </source>
</evidence>
<dbReference type="SMART" id="SM00825">
    <property type="entry name" value="PKS_KS"/>
    <property type="match status" value="1"/>
</dbReference>
<dbReference type="PROSITE" id="PS52004">
    <property type="entry name" value="KS3_2"/>
    <property type="match status" value="1"/>
</dbReference>
<dbReference type="PANTHER" id="PTHR11712:SF336">
    <property type="entry name" value="3-OXOACYL-[ACYL-CARRIER-PROTEIN] SYNTHASE, MITOCHONDRIAL"/>
    <property type="match status" value="1"/>
</dbReference>
<organism evidence="4">
    <name type="scientific">marine sediment metagenome</name>
    <dbReference type="NCBI Taxonomy" id="412755"/>
    <lineage>
        <taxon>unclassified sequences</taxon>
        <taxon>metagenomes</taxon>
        <taxon>ecological metagenomes</taxon>
    </lineage>
</organism>
<dbReference type="CDD" id="cd00834">
    <property type="entry name" value="KAS_I_II"/>
    <property type="match status" value="1"/>
</dbReference>
<dbReference type="Pfam" id="PF02801">
    <property type="entry name" value="Ketoacyl-synt_C"/>
    <property type="match status" value="1"/>
</dbReference>
<dbReference type="PANTHER" id="PTHR11712">
    <property type="entry name" value="POLYKETIDE SYNTHASE-RELATED"/>
    <property type="match status" value="1"/>
</dbReference>
<dbReference type="InterPro" id="IPR000794">
    <property type="entry name" value="Beta-ketoacyl_synthase"/>
</dbReference>
<dbReference type="GO" id="GO:0006633">
    <property type="term" value="P:fatty acid biosynthetic process"/>
    <property type="evidence" value="ECO:0007669"/>
    <property type="project" value="InterPro"/>
</dbReference>
<dbReference type="SUPFAM" id="SSF53901">
    <property type="entry name" value="Thiolase-like"/>
    <property type="match status" value="2"/>
</dbReference>
<evidence type="ECO:0000313" key="4">
    <source>
        <dbReference type="EMBL" id="GAG70537.1"/>
    </source>
</evidence>
<feature type="non-terminal residue" evidence="4">
    <location>
        <position position="292"/>
    </location>
</feature>
<gene>
    <name evidence="4" type="ORF">S01H4_11090</name>
</gene>
<dbReference type="InterPro" id="IPR018201">
    <property type="entry name" value="Ketoacyl_synth_AS"/>
</dbReference>
<dbReference type="PROSITE" id="PS00606">
    <property type="entry name" value="KS3_1"/>
    <property type="match status" value="1"/>
</dbReference>
<sequence>INSNSENEVGVYIGSGIGGLWTLEQQHGRLLSRGADKVSPFVIPMMISNMAAAQVSIVSGAKGPVSTTTTACAAGSNAIGDAFEIIKRGVAEVMITGGSEAAITPLGMAGFSKMQALSTRNDEPEKASRPFDRDRDGFVMGEGCGILILEELKSALRRDAKIYCEIFGYGLSGEAYHITAMEQSGANMARCIRNCLDEGGVDLEEVDHINAHGTSTPLNDVVESAAIKRCFGEYAYNININSTKSMTGHCLGASRAIEAVAVILAIKNSIIPPTINLDNPDEKCDLNYTAKV</sequence>
<dbReference type="InterPro" id="IPR016039">
    <property type="entry name" value="Thiolase-like"/>
</dbReference>
<reference evidence="4" key="1">
    <citation type="journal article" date="2014" name="Front. Microbiol.">
        <title>High frequency of phylogenetically diverse reductive dehalogenase-homologous genes in deep subseafloor sedimentary metagenomes.</title>
        <authorList>
            <person name="Kawai M."/>
            <person name="Futagami T."/>
            <person name="Toyoda A."/>
            <person name="Takaki Y."/>
            <person name="Nishi S."/>
            <person name="Hori S."/>
            <person name="Arai W."/>
            <person name="Tsubouchi T."/>
            <person name="Morono Y."/>
            <person name="Uchiyama I."/>
            <person name="Ito T."/>
            <person name="Fujiyama A."/>
            <person name="Inagaki F."/>
            <person name="Takami H."/>
        </authorList>
    </citation>
    <scope>NUCLEOTIDE SEQUENCE</scope>
    <source>
        <strain evidence="4">Expedition CK06-06</strain>
    </source>
</reference>
<dbReference type="EMBL" id="BART01004409">
    <property type="protein sequence ID" value="GAG70537.1"/>
    <property type="molecule type" value="Genomic_DNA"/>
</dbReference>
<dbReference type="Gene3D" id="3.40.47.10">
    <property type="match status" value="1"/>
</dbReference>
<dbReference type="InterPro" id="IPR014031">
    <property type="entry name" value="Ketoacyl_synth_C"/>
</dbReference>
<protein>
    <recommendedName>
        <fullName evidence="3">Ketosynthase family 3 (KS3) domain-containing protein</fullName>
    </recommendedName>
</protein>
<name>X1AM50_9ZZZZ</name>
<dbReference type="Pfam" id="PF00109">
    <property type="entry name" value="ketoacyl-synt"/>
    <property type="match status" value="1"/>
</dbReference>
<dbReference type="GO" id="GO:0005829">
    <property type="term" value="C:cytosol"/>
    <property type="evidence" value="ECO:0007669"/>
    <property type="project" value="TreeGrafter"/>
</dbReference>
<dbReference type="InterPro" id="IPR014030">
    <property type="entry name" value="Ketoacyl_synth_N"/>
</dbReference>
<dbReference type="AlphaFoldDB" id="X1AM50"/>